<protein>
    <recommendedName>
        <fullName evidence="5">Selenoprotein S</fullName>
    </recommendedName>
</protein>
<dbReference type="EMBL" id="JAKMXF010000110">
    <property type="protein sequence ID" value="KAI6658024.1"/>
    <property type="molecule type" value="Genomic_DNA"/>
</dbReference>
<feature type="compositionally biased region" description="Basic and acidic residues" evidence="1">
    <location>
        <begin position="93"/>
        <end position="106"/>
    </location>
</feature>
<dbReference type="Gene3D" id="6.10.250.2950">
    <property type="match status" value="1"/>
</dbReference>
<keyword evidence="2" id="KW-1133">Transmembrane helix</keyword>
<evidence type="ECO:0000313" key="3">
    <source>
        <dbReference type="EMBL" id="KAI6658024.1"/>
    </source>
</evidence>
<feature type="transmembrane region" description="Helical" evidence="2">
    <location>
        <begin position="12"/>
        <end position="37"/>
    </location>
</feature>
<gene>
    <name evidence="3" type="ORF">LOD99_15739</name>
</gene>
<dbReference type="AlphaFoldDB" id="A0AAV7KD70"/>
<keyword evidence="2" id="KW-0472">Membrane</keyword>
<evidence type="ECO:0000313" key="4">
    <source>
        <dbReference type="Proteomes" id="UP001165289"/>
    </source>
</evidence>
<name>A0AAV7KD70_9METZ</name>
<evidence type="ECO:0000256" key="2">
    <source>
        <dbReference type="SAM" id="Phobius"/>
    </source>
</evidence>
<proteinExistence type="predicted"/>
<feature type="compositionally biased region" description="Basic residues" evidence="1">
    <location>
        <begin position="134"/>
        <end position="143"/>
    </location>
</feature>
<comment type="caution">
    <text evidence="3">The sequence shown here is derived from an EMBL/GenBank/DDBJ whole genome shotgun (WGS) entry which is preliminary data.</text>
</comment>
<organism evidence="3 4">
    <name type="scientific">Oopsacas minuta</name>
    <dbReference type="NCBI Taxonomy" id="111878"/>
    <lineage>
        <taxon>Eukaryota</taxon>
        <taxon>Metazoa</taxon>
        <taxon>Porifera</taxon>
        <taxon>Hexactinellida</taxon>
        <taxon>Hexasterophora</taxon>
        <taxon>Lyssacinosida</taxon>
        <taxon>Leucopsacidae</taxon>
        <taxon>Oopsacas</taxon>
    </lineage>
</organism>
<keyword evidence="2" id="KW-0812">Transmembrane</keyword>
<feature type="region of interest" description="Disordered" evidence="1">
    <location>
        <begin position="93"/>
        <end position="143"/>
    </location>
</feature>
<evidence type="ECO:0008006" key="5">
    <source>
        <dbReference type="Google" id="ProtNLM"/>
    </source>
</evidence>
<reference evidence="3 4" key="1">
    <citation type="journal article" date="2023" name="BMC Biol.">
        <title>The compact genome of the sponge Oopsacas minuta (Hexactinellida) is lacking key metazoan core genes.</title>
        <authorList>
            <person name="Santini S."/>
            <person name="Schenkelaars Q."/>
            <person name="Jourda C."/>
            <person name="Duchesne M."/>
            <person name="Belahbib H."/>
            <person name="Rocher C."/>
            <person name="Selva M."/>
            <person name="Riesgo A."/>
            <person name="Vervoort M."/>
            <person name="Leys S.P."/>
            <person name="Kodjabachian L."/>
            <person name="Le Bivic A."/>
            <person name="Borchiellini C."/>
            <person name="Claverie J.M."/>
            <person name="Renard E."/>
        </authorList>
    </citation>
    <scope>NUCLEOTIDE SEQUENCE [LARGE SCALE GENOMIC DNA]</scope>
    <source>
        <strain evidence="3">SPO-2</strain>
    </source>
</reference>
<accession>A0AAV7KD70</accession>
<dbReference type="Proteomes" id="UP001165289">
    <property type="component" value="Unassembled WGS sequence"/>
</dbReference>
<sequence length="143" mass="16167">MDTHDASDKPDLLTRLVALLQSNAVLIIILCILYFLWTRRPKNRGASPNDQGLYENNNTKLTTVHEAMLAQRERLQDGYQQIATDFAAKQNTVEKEIEEKRKENKIKTKSQRNDYNVPDRYYPLTGAGGGSYRPARKGRGGGG</sequence>
<keyword evidence="4" id="KW-1185">Reference proteome</keyword>
<evidence type="ECO:0000256" key="1">
    <source>
        <dbReference type="SAM" id="MobiDB-lite"/>
    </source>
</evidence>